<dbReference type="PROSITE" id="PS50174">
    <property type="entry name" value="G_PATCH"/>
    <property type="match status" value="1"/>
</dbReference>
<keyword evidence="4" id="KW-1185">Reference proteome</keyword>
<dbReference type="Proteomes" id="UP001212841">
    <property type="component" value="Unassembled WGS sequence"/>
</dbReference>
<feature type="compositionally biased region" description="Basic residues" evidence="1">
    <location>
        <begin position="437"/>
        <end position="453"/>
    </location>
</feature>
<feature type="region of interest" description="Disordered" evidence="1">
    <location>
        <begin position="425"/>
        <end position="453"/>
    </location>
</feature>
<reference evidence="3" key="1">
    <citation type="submission" date="2020-05" db="EMBL/GenBank/DDBJ databases">
        <title>Phylogenomic resolution of chytrid fungi.</title>
        <authorList>
            <person name="Stajich J.E."/>
            <person name="Amses K."/>
            <person name="Simmons R."/>
            <person name="Seto K."/>
            <person name="Myers J."/>
            <person name="Bonds A."/>
            <person name="Quandt C.A."/>
            <person name="Barry K."/>
            <person name="Liu P."/>
            <person name="Grigoriev I."/>
            <person name="Longcore J.E."/>
            <person name="James T.Y."/>
        </authorList>
    </citation>
    <scope>NUCLEOTIDE SEQUENCE</scope>
    <source>
        <strain evidence="3">JEL0318</strain>
    </source>
</reference>
<protein>
    <recommendedName>
        <fullName evidence="2">G-patch domain-containing protein</fullName>
    </recommendedName>
</protein>
<dbReference type="GO" id="GO:0003676">
    <property type="term" value="F:nucleic acid binding"/>
    <property type="evidence" value="ECO:0007669"/>
    <property type="project" value="InterPro"/>
</dbReference>
<dbReference type="PANTHER" id="PTHR14195">
    <property type="entry name" value="G PATCH DOMAIN CONTAINING PROTEIN 2"/>
    <property type="match status" value="1"/>
</dbReference>
<dbReference type="AlphaFoldDB" id="A0AAD5SFW7"/>
<feature type="region of interest" description="Disordered" evidence="1">
    <location>
        <begin position="281"/>
        <end position="308"/>
    </location>
</feature>
<dbReference type="InterPro" id="IPR001374">
    <property type="entry name" value="R3H_dom"/>
</dbReference>
<dbReference type="SMART" id="SM00443">
    <property type="entry name" value="G_patch"/>
    <property type="match status" value="1"/>
</dbReference>
<dbReference type="Pfam" id="PF01585">
    <property type="entry name" value="G-patch"/>
    <property type="match status" value="1"/>
</dbReference>
<feature type="compositionally biased region" description="Basic and acidic residues" evidence="1">
    <location>
        <begin position="297"/>
        <end position="308"/>
    </location>
</feature>
<feature type="compositionally biased region" description="Basic residues" evidence="1">
    <location>
        <begin position="63"/>
        <end position="73"/>
    </location>
</feature>
<accession>A0AAD5SFW7</accession>
<dbReference type="SUPFAM" id="SSF82708">
    <property type="entry name" value="R3H domain"/>
    <property type="match status" value="1"/>
</dbReference>
<feature type="compositionally biased region" description="Basic residues" evidence="1">
    <location>
        <begin position="116"/>
        <end position="128"/>
    </location>
</feature>
<dbReference type="InterPro" id="IPR000467">
    <property type="entry name" value="G_patch_dom"/>
</dbReference>
<evidence type="ECO:0000313" key="4">
    <source>
        <dbReference type="Proteomes" id="UP001212841"/>
    </source>
</evidence>
<feature type="compositionally biased region" description="Acidic residues" evidence="1">
    <location>
        <begin position="194"/>
        <end position="206"/>
    </location>
</feature>
<evidence type="ECO:0000259" key="2">
    <source>
        <dbReference type="PROSITE" id="PS50174"/>
    </source>
</evidence>
<dbReference type="CDD" id="cd02325">
    <property type="entry name" value="R3H"/>
    <property type="match status" value="1"/>
</dbReference>
<dbReference type="EMBL" id="JADGJD010000181">
    <property type="protein sequence ID" value="KAJ3053765.1"/>
    <property type="molecule type" value="Genomic_DNA"/>
</dbReference>
<evidence type="ECO:0000313" key="3">
    <source>
        <dbReference type="EMBL" id="KAJ3053765.1"/>
    </source>
</evidence>
<gene>
    <name evidence="3" type="ORF">HK097_003450</name>
</gene>
<dbReference type="Pfam" id="PF01424">
    <property type="entry name" value="R3H"/>
    <property type="match status" value="1"/>
</dbReference>
<feature type="region of interest" description="Disordered" evidence="1">
    <location>
        <begin position="58"/>
        <end position="137"/>
    </location>
</feature>
<feature type="compositionally biased region" description="Polar residues" evidence="1">
    <location>
        <begin position="281"/>
        <end position="290"/>
    </location>
</feature>
<dbReference type="InterPro" id="IPR036867">
    <property type="entry name" value="R3H_dom_sf"/>
</dbReference>
<name>A0AAD5SFW7_9FUNG</name>
<evidence type="ECO:0000256" key="1">
    <source>
        <dbReference type="SAM" id="MobiDB-lite"/>
    </source>
</evidence>
<feature type="region of interest" description="Disordered" evidence="1">
    <location>
        <begin position="194"/>
        <end position="237"/>
    </location>
</feature>
<dbReference type="Gene3D" id="3.30.1370.50">
    <property type="entry name" value="R3H-like domain"/>
    <property type="match status" value="1"/>
</dbReference>
<feature type="domain" description="G-patch" evidence="2">
    <location>
        <begin position="483"/>
        <end position="526"/>
    </location>
</feature>
<comment type="caution">
    <text evidence="3">The sequence shown here is derived from an EMBL/GenBank/DDBJ whole genome shotgun (WGS) entry which is preliminary data.</text>
</comment>
<proteinExistence type="predicted"/>
<organism evidence="3 4">
    <name type="scientific">Rhizophlyctis rosea</name>
    <dbReference type="NCBI Taxonomy" id="64517"/>
    <lineage>
        <taxon>Eukaryota</taxon>
        <taxon>Fungi</taxon>
        <taxon>Fungi incertae sedis</taxon>
        <taxon>Chytridiomycota</taxon>
        <taxon>Chytridiomycota incertae sedis</taxon>
        <taxon>Chytridiomycetes</taxon>
        <taxon>Rhizophlyctidales</taxon>
        <taxon>Rhizophlyctidaceae</taxon>
        <taxon>Rhizophlyctis</taxon>
    </lineage>
</organism>
<sequence>MEIDDSDLYFIDKAGDDHIEPSRVLELLDAAVDADPLMGAVQAPTVMHADEFVVQDYIPLGPGKRRRGGRHGGQRSPGRGRGSAVVHRAQRESPNSQRSGASDRVGFDAPPGRGAVNKRRGGRKGRRRPIGEDADMDEESMAIAMDYLQNASEGDLSGITALAGLELSDGHESTDGEGVAESGIYDDLALGISSEEEGSDDSDGSEDWPINRLLHSSGLTSDEGELSTYSNDSEDDAIIKDEEDFMGGKSTWDDNDPSATGAAKHSKAKFDMILTGNFTDPNADLSTLGKNQRRRLQKETQRARRDEKLARQRRATAYTDELNSILETQHTFDHFSPQLISFLSRQNVNIHSFVQDEDRHKLHMPPMPSALRRVMKTVATQYAVTVAQIGRNSEKHLVLVKTGRSVAPDGWQKAVTDAIAQVGHVPKGNMKPLGTSKAKKERQKRKNEKRSKVKRIVEQPVVTNLTRARPREVVGGSAAPIGEGNVGHRMLMAMGWKPGQALGQEGGIVNPVDVMVRSRRAGLGLE</sequence>
<dbReference type="InterPro" id="IPR051189">
    <property type="entry name" value="Splicing_assoc_domain"/>
</dbReference>